<gene>
    <name evidence="1" type="ORF">WMY93_029840</name>
</gene>
<accession>A0AAW0MQG4</accession>
<sequence length="218" mass="24711">MYTLEKEVVGVQFGADLSIPSIAYSNDLVVMGKTYLELQKGINVLSVYLDCVGLMANPVKYHSLLLTVQKEKVLLNNCPPRVLQGEPMHVAETGDQIKYLGVFLDPWIGITADNPIGQLNLLLEKVGATHLKQTQKLYMLKQYIIPRLVYCCDYGDIKSTKLQEIDRLIRVAVKRWLHLENHVTDGLFYAHWQDGGLNITKLSKLIPRIQFKRCLASV</sequence>
<dbReference type="AlphaFoldDB" id="A0AAW0MQG4"/>
<reference evidence="2" key="1">
    <citation type="submission" date="2024-04" db="EMBL/GenBank/DDBJ databases">
        <title>Salinicola lusitanus LLJ914,a marine bacterium isolated from the Okinawa Trough.</title>
        <authorList>
            <person name="Li J."/>
        </authorList>
    </citation>
    <scope>NUCLEOTIDE SEQUENCE [LARGE SCALE GENOMIC DNA]</scope>
</reference>
<evidence type="ECO:0000313" key="1">
    <source>
        <dbReference type="EMBL" id="KAK7881431.1"/>
    </source>
</evidence>
<organism evidence="1 2">
    <name type="scientific">Mugilogobius chulae</name>
    <name type="common">yellowstripe goby</name>
    <dbReference type="NCBI Taxonomy" id="88201"/>
    <lineage>
        <taxon>Eukaryota</taxon>
        <taxon>Metazoa</taxon>
        <taxon>Chordata</taxon>
        <taxon>Craniata</taxon>
        <taxon>Vertebrata</taxon>
        <taxon>Euteleostomi</taxon>
        <taxon>Actinopterygii</taxon>
        <taxon>Neopterygii</taxon>
        <taxon>Teleostei</taxon>
        <taxon>Neoteleostei</taxon>
        <taxon>Acanthomorphata</taxon>
        <taxon>Gobiaria</taxon>
        <taxon>Gobiiformes</taxon>
        <taxon>Gobioidei</taxon>
        <taxon>Gobiidae</taxon>
        <taxon>Gobionellinae</taxon>
        <taxon>Mugilogobius</taxon>
    </lineage>
</organism>
<evidence type="ECO:0000313" key="2">
    <source>
        <dbReference type="Proteomes" id="UP001460270"/>
    </source>
</evidence>
<keyword evidence="2" id="KW-1185">Reference proteome</keyword>
<protein>
    <recommendedName>
        <fullName evidence="3">Reverse transcriptase domain-containing protein</fullName>
    </recommendedName>
</protein>
<evidence type="ECO:0008006" key="3">
    <source>
        <dbReference type="Google" id="ProtNLM"/>
    </source>
</evidence>
<comment type="caution">
    <text evidence="1">The sequence shown here is derived from an EMBL/GenBank/DDBJ whole genome shotgun (WGS) entry which is preliminary data.</text>
</comment>
<proteinExistence type="predicted"/>
<name>A0AAW0MQG4_9GOBI</name>
<dbReference type="Proteomes" id="UP001460270">
    <property type="component" value="Unassembled WGS sequence"/>
</dbReference>
<dbReference type="EMBL" id="JBBPFD010000022">
    <property type="protein sequence ID" value="KAK7881431.1"/>
    <property type="molecule type" value="Genomic_DNA"/>
</dbReference>